<dbReference type="GeneID" id="25903415"/>
<dbReference type="Proteomes" id="UP000054560">
    <property type="component" value="Unassembled WGS sequence"/>
</dbReference>
<name>A0A0L0G757_9EUKA</name>
<sequence length="278" mass="31771">MAMLGFLSPSSRGSFTQMSLATFVVMGVFAGYFSGRLYKTLKGKEWKKSAALTAGLFPTILLVTVLTLNMLIWGQKSSGAVPVSAMITIIIIWASVFPLVFLGYFFGYRKNAYDHPVRTNQIPRQVPEQQWYMSIPAAMLLAGTLPFGATFIEFYFIFSAIWQNQIYYLFGFLFLVFFILIICCSEVTICMVYFQLCAEDYNWWWRAICVSGSSSLYLALYAVYYFVVRLEISEVVPTIMYFGYSALMALFFFLMTATIGFYATYTFLCKIYAQVRVD</sequence>
<comment type="caution">
    <text evidence="9">Lacks conserved residue(s) required for the propagation of feature annotation.</text>
</comment>
<keyword evidence="4 9" id="KW-0812">Transmembrane</keyword>
<dbReference type="GO" id="GO:0016020">
    <property type="term" value="C:membrane"/>
    <property type="evidence" value="ECO:0007669"/>
    <property type="project" value="UniProtKB-SubCell"/>
</dbReference>
<keyword evidence="6 9" id="KW-1133">Transmembrane helix</keyword>
<dbReference type="GO" id="GO:0072657">
    <property type="term" value="P:protein localization to membrane"/>
    <property type="evidence" value="ECO:0007669"/>
    <property type="project" value="TreeGrafter"/>
</dbReference>
<protein>
    <recommendedName>
        <fullName evidence="9">Transmembrane 9 superfamily member</fullName>
    </recommendedName>
</protein>
<accession>A0A0L0G757</accession>
<keyword evidence="11" id="KW-1185">Reference proteome</keyword>
<evidence type="ECO:0000256" key="2">
    <source>
        <dbReference type="ARBA" id="ARBA00004555"/>
    </source>
</evidence>
<dbReference type="STRING" id="667725.A0A0L0G757"/>
<comment type="subcellular location">
    <subcellularLocation>
        <location evidence="2">Golgi apparatus</location>
    </subcellularLocation>
    <subcellularLocation>
        <location evidence="1">Membrane</location>
        <topology evidence="1">Multi-pass membrane protein</topology>
    </subcellularLocation>
</comment>
<feature type="transmembrane region" description="Helical" evidence="9">
    <location>
        <begin position="239"/>
        <end position="268"/>
    </location>
</feature>
<evidence type="ECO:0000256" key="3">
    <source>
        <dbReference type="ARBA" id="ARBA00005227"/>
    </source>
</evidence>
<evidence type="ECO:0000256" key="6">
    <source>
        <dbReference type="ARBA" id="ARBA00022989"/>
    </source>
</evidence>
<comment type="similarity">
    <text evidence="3 9">Belongs to the nonaspanin (TM9SF) (TC 9.A.2) family.</text>
</comment>
<evidence type="ECO:0000256" key="9">
    <source>
        <dbReference type="RuleBase" id="RU363079"/>
    </source>
</evidence>
<evidence type="ECO:0000313" key="10">
    <source>
        <dbReference type="EMBL" id="KNC84872.1"/>
    </source>
</evidence>
<feature type="transmembrane region" description="Helical" evidence="9">
    <location>
        <begin position="50"/>
        <end position="73"/>
    </location>
</feature>
<feature type="transmembrane region" description="Helical" evidence="9">
    <location>
        <begin position="203"/>
        <end position="227"/>
    </location>
</feature>
<dbReference type="PANTHER" id="PTHR10766:SF55">
    <property type="entry name" value="TRANSMEMBRANE 9 SUPERFAMILY MEMBER 4"/>
    <property type="match status" value="1"/>
</dbReference>
<dbReference type="OrthoDB" id="1666796at2759"/>
<keyword evidence="8 9" id="KW-0472">Membrane</keyword>
<organism evidence="10 11">
    <name type="scientific">Sphaeroforma arctica JP610</name>
    <dbReference type="NCBI Taxonomy" id="667725"/>
    <lineage>
        <taxon>Eukaryota</taxon>
        <taxon>Ichthyosporea</taxon>
        <taxon>Ichthyophonida</taxon>
        <taxon>Sphaeroforma</taxon>
    </lineage>
</organism>
<feature type="transmembrane region" description="Helical" evidence="9">
    <location>
        <begin position="138"/>
        <end position="162"/>
    </location>
</feature>
<evidence type="ECO:0000256" key="1">
    <source>
        <dbReference type="ARBA" id="ARBA00004141"/>
    </source>
</evidence>
<keyword evidence="5" id="KW-0732">Signal</keyword>
<dbReference type="Pfam" id="PF02990">
    <property type="entry name" value="EMP70"/>
    <property type="match status" value="1"/>
</dbReference>
<feature type="transmembrane region" description="Helical" evidence="9">
    <location>
        <begin position="168"/>
        <end position="196"/>
    </location>
</feature>
<evidence type="ECO:0000256" key="4">
    <source>
        <dbReference type="ARBA" id="ARBA00022692"/>
    </source>
</evidence>
<dbReference type="PANTHER" id="PTHR10766">
    <property type="entry name" value="TRANSMEMBRANE 9 SUPERFAMILY PROTEIN"/>
    <property type="match status" value="1"/>
</dbReference>
<dbReference type="InterPro" id="IPR004240">
    <property type="entry name" value="EMP70"/>
</dbReference>
<proteinExistence type="inferred from homology"/>
<evidence type="ECO:0000256" key="7">
    <source>
        <dbReference type="ARBA" id="ARBA00023034"/>
    </source>
</evidence>
<dbReference type="EMBL" id="KQ241734">
    <property type="protein sequence ID" value="KNC84872.1"/>
    <property type="molecule type" value="Genomic_DNA"/>
</dbReference>
<dbReference type="GO" id="GO:0005794">
    <property type="term" value="C:Golgi apparatus"/>
    <property type="evidence" value="ECO:0007669"/>
    <property type="project" value="UniProtKB-SubCell"/>
</dbReference>
<dbReference type="RefSeq" id="XP_014158774.1">
    <property type="nucleotide sequence ID" value="XM_014303299.1"/>
</dbReference>
<dbReference type="eggNOG" id="KOG1278">
    <property type="taxonomic scope" value="Eukaryota"/>
</dbReference>
<evidence type="ECO:0000313" key="11">
    <source>
        <dbReference type="Proteomes" id="UP000054560"/>
    </source>
</evidence>
<dbReference type="AlphaFoldDB" id="A0A0L0G757"/>
<gene>
    <name evidence="10" type="ORF">SARC_02911</name>
</gene>
<evidence type="ECO:0000256" key="8">
    <source>
        <dbReference type="ARBA" id="ARBA00023136"/>
    </source>
</evidence>
<keyword evidence="7" id="KW-0333">Golgi apparatus</keyword>
<feature type="non-terminal residue" evidence="10">
    <location>
        <position position="1"/>
    </location>
</feature>
<reference evidence="10 11" key="1">
    <citation type="submission" date="2011-02" db="EMBL/GenBank/DDBJ databases">
        <title>The Genome Sequence of Sphaeroforma arctica JP610.</title>
        <authorList>
            <consortium name="The Broad Institute Genome Sequencing Platform"/>
            <person name="Russ C."/>
            <person name="Cuomo C."/>
            <person name="Young S.K."/>
            <person name="Zeng Q."/>
            <person name="Gargeya S."/>
            <person name="Alvarado L."/>
            <person name="Berlin A."/>
            <person name="Chapman S.B."/>
            <person name="Chen Z."/>
            <person name="Freedman E."/>
            <person name="Gellesch M."/>
            <person name="Goldberg J."/>
            <person name="Griggs A."/>
            <person name="Gujja S."/>
            <person name="Heilman E."/>
            <person name="Heiman D."/>
            <person name="Howarth C."/>
            <person name="Mehta T."/>
            <person name="Neiman D."/>
            <person name="Pearson M."/>
            <person name="Roberts A."/>
            <person name="Saif S."/>
            <person name="Shea T."/>
            <person name="Shenoy N."/>
            <person name="Sisk P."/>
            <person name="Stolte C."/>
            <person name="Sykes S."/>
            <person name="White J."/>
            <person name="Yandava C."/>
            <person name="Burger G."/>
            <person name="Gray M.W."/>
            <person name="Holland P.W.H."/>
            <person name="King N."/>
            <person name="Lang F.B.F."/>
            <person name="Roger A.J."/>
            <person name="Ruiz-Trillo I."/>
            <person name="Haas B."/>
            <person name="Nusbaum C."/>
            <person name="Birren B."/>
        </authorList>
    </citation>
    <scope>NUCLEOTIDE SEQUENCE [LARGE SCALE GENOMIC DNA]</scope>
    <source>
        <strain evidence="10 11">JP610</strain>
    </source>
</reference>
<feature type="transmembrane region" description="Helical" evidence="9">
    <location>
        <begin position="85"/>
        <end position="106"/>
    </location>
</feature>
<evidence type="ECO:0000256" key="5">
    <source>
        <dbReference type="ARBA" id="ARBA00022729"/>
    </source>
</evidence>
<feature type="transmembrane region" description="Helical" evidence="9">
    <location>
        <begin position="20"/>
        <end position="38"/>
    </location>
</feature>